<accession>A0ABN7X3M3</accession>
<evidence type="ECO:0000313" key="1">
    <source>
        <dbReference type="EMBL" id="CAG8845730.1"/>
    </source>
</evidence>
<name>A0ABN7X3M3_GIGMA</name>
<dbReference type="Proteomes" id="UP000789901">
    <property type="component" value="Unassembled WGS sequence"/>
</dbReference>
<feature type="non-terminal residue" evidence="1">
    <location>
        <position position="151"/>
    </location>
</feature>
<organism evidence="1 2">
    <name type="scientific">Gigaspora margarita</name>
    <dbReference type="NCBI Taxonomy" id="4874"/>
    <lineage>
        <taxon>Eukaryota</taxon>
        <taxon>Fungi</taxon>
        <taxon>Fungi incertae sedis</taxon>
        <taxon>Mucoromycota</taxon>
        <taxon>Glomeromycotina</taxon>
        <taxon>Glomeromycetes</taxon>
        <taxon>Diversisporales</taxon>
        <taxon>Gigasporaceae</taxon>
        <taxon>Gigaspora</taxon>
    </lineage>
</organism>
<reference evidence="1 2" key="1">
    <citation type="submission" date="2021-06" db="EMBL/GenBank/DDBJ databases">
        <authorList>
            <person name="Kallberg Y."/>
            <person name="Tangrot J."/>
            <person name="Rosling A."/>
        </authorList>
    </citation>
    <scope>NUCLEOTIDE SEQUENCE [LARGE SCALE GENOMIC DNA]</scope>
    <source>
        <strain evidence="1 2">120-4 pot B 10/14</strain>
    </source>
</reference>
<gene>
    <name evidence="1" type="ORF">GMARGA_LOCUS37800</name>
</gene>
<comment type="caution">
    <text evidence="1">The sequence shown here is derived from an EMBL/GenBank/DDBJ whole genome shotgun (WGS) entry which is preliminary data.</text>
</comment>
<evidence type="ECO:0000313" key="2">
    <source>
        <dbReference type="Proteomes" id="UP000789901"/>
    </source>
</evidence>
<keyword evidence="2" id="KW-1185">Reference proteome</keyword>
<dbReference type="EMBL" id="CAJVQB010080706">
    <property type="protein sequence ID" value="CAG8845730.1"/>
    <property type="molecule type" value="Genomic_DNA"/>
</dbReference>
<protein>
    <submittedName>
        <fullName evidence="1">23039_t:CDS:1</fullName>
    </submittedName>
</protein>
<feature type="non-terminal residue" evidence="1">
    <location>
        <position position="1"/>
    </location>
</feature>
<sequence length="151" mass="17195">VLHVNPYGIFFKEVEMEEINNIDGTKKIKISKPKYTTDNFALKPLVKWGRLGQTSNDKKASKAPRMKLRGCFTEFSFIVILNAQSKDFEEFKIFKPPGPFIITLTFLANRAVDINEITKEVQNFCNNPGMPFCIKPPTSDGILLFGCEKEQ</sequence>
<proteinExistence type="predicted"/>